<evidence type="ECO:0000256" key="12">
    <source>
        <dbReference type="ARBA" id="ARBA00023288"/>
    </source>
</evidence>
<dbReference type="GO" id="GO:0005886">
    <property type="term" value="C:plasma membrane"/>
    <property type="evidence" value="ECO:0007669"/>
    <property type="project" value="UniProtKB-SubCell"/>
</dbReference>
<keyword evidence="12" id="KW-0449">Lipoprotein</keyword>
<dbReference type="FunFam" id="3.40.720.10:FF:000008">
    <property type="entry name" value="Alkaline phosphatase"/>
    <property type="match status" value="1"/>
</dbReference>
<evidence type="ECO:0000256" key="15">
    <source>
        <dbReference type="RuleBase" id="RU003946"/>
    </source>
</evidence>
<dbReference type="Proteomes" id="UP001549921">
    <property type="component" value="Unassembled WGS sequence"/>
</dbReference>
<evidence type="ECO:0000256" key="5">
    <source>
        <dbReference type="ARBA" id="ARBA00022622"/>
    </source>
</evidence>
<comment type="cofactor">
    <cofactor evidence="14">
        <name>Zn(2+)</name>
        <dbReference type="ChEBI" id="CHEBI:29105"/>
    </cofactor>
    <text evidence="14">Binds 2 Zn(2+) ions.</text>
</comment>
<keyword evidence="11" id="KW-0325">Glycoprotein</keyword>
<evidence type="ECO:0000256" key="14">
    <source>
        <dbReference type="PIRSR" id="PIRSR601952-2"/>
    </source>
</evidence>
<dbReference type="PANTHER" id="PTHR11596">
    <property type="entry name" value="ALKALINE PHOSPHATASE"/>
    <property type="match status" value="1"/>
</dbReference>
<feature type="binding site" evidence="14">
    <location>
        <position position="400"/>
    </location>
    <ligand>
        <name>Zn(2+)</name>
        <dbReference type="ChEBI" id="CHEBI:29105"/>
        <label>2</label>
    </ligand>
</feature>
<gene>
    <name evidence="19" type="ORF">ABMA28_005480</name>
</gene>
<organism evidence="19 20">
    <name type="scientific">Loxostege sticticalis</name>
    <name type="common">Beet webworm moth</name>
    <dbReference type="NCBI Taxonomy" id="481309"/>
    <lineage>
        <taxon>Eukaryota</taxon>
        <taxon>Metazoa</taxon>
        <taxon>Ecdysozoa</taxon>
        <taxon>Arthropoda</taxon>
        <taxon>Hexapoda</taxon>
        <taxon>Insecta</taxon>
        <taxon>Pterygota</taxon>
        <taxon>Neoptera</taxon>
        <taxon>Endopterygota</taxon>
        <taxon>Lepidoptera</taxon>
        <taxon>Glossata</taxon>
        <taxon>Ditrysia</taxon>
        <taxon>Pyraloidea</taxon>
        <taxon>Crambidae</taxon>
        <taxon>Pyraustinae</taxon>
        <taxon>Loxostege</taxon>
    </lineage>
</organism>
<feature type="binding site" evidence="14">
    <location>
        <position position="363"/>
    </location>
    <ligand>
        <name>Zn(2+)</name>
        <dbReference type="ChEBI" id="CHEBI:29105"/>
        <label>2</label>
    </ligand>
</feature>
<dbReference type="InterPro" id="IPR017850">
    <property type="entry name" value="Alkaline_phosphatase_core_sf"/>
</dbReference>
<sequence>MTLRVVVVLALCACAVRGDRYHGEDVGAKGAAANARQRPAPLEAERTKQFWYDEAQAAIEKRARRSSGQGKAKNIVMFLGDGMSVPTLAAARTLLGQRQGRTGEESELSFESFPSIGLSKTYCVNQQIADSACSATAYLCGAKTNNGVLGLTAAVPRYNCKASLDTSTHLDSIAAWAIADGRDAGVVTTTRITHASPAGLYAKAANRNWERDEQVTSENIDIGQCRDIAHQLVHHYPGNELKVILGGGRREFYPNTTVDGEGRRGRRTDGRNLVEEWISQKRSRNASYSYQWNKSALKDALANPPDYVLGLFQDTHLPYHMEADQTTKPTLAEMTELAIKTLQRNEKGFFLFVESGRIDHAHHDNYAELALDETIQMSEAVKVATDLLSEEDSLIVVTADHAHVMSFNGYTERGGDILGRSSGSADDSVPYMTISYTNGPGARPRPEGERIDVTADNNYGASRWRSHAEVPRSSETHGGDDVGVFARGPHHDMFSGVYEQSQLPHLMAYAGCFGPGKHACSAGPAIHAPILLLVVLTICQILRL</sequence>
<evidence type="ECO:0000256" key="6">
    <source>
        <dbReference type="ARBA" id="ARBA00022723"/>
    </source>
</evidence>
<feature type="binding site" evidence="14">
    <location>
        <position position="359"/>
    </location>
    <ligand>
        <name>Zn(2+)</name>
        <dbReference type="ChEBI" id="CHEBI:29105"/>
        <label>2</label>
    </ligand>
</feature>
<feature type="binding site" evidence="14">
    <location>
        <position position="354"/>
    </location>
    <ligand>
        <name>Mg(2+)</name>
        <dbReference type="ChEBI" id="CHEBI:18420"/>
    </ligand>
</feature>
<keyword evidence="6 14" id="KW-0479">Metal-binding</keyword>
<keyword evidence="9 14" id="KW-0460">Magnesium</keyword>
<keyword evidence="8 14" id="KW-0862">Zinc</keyword>
<feature type="signal peptide" evidence="18">
    <location>
        <begin position="1"/>
        <end position="18"/>
    </location>
</feature>
<evidence type="ECO:0000256" key="11">
    <source>
        <dbReference type="ARBA" id="ARBA00023180"/>
    </source>
</evidence>
<feature type="binding site" evidence="14">
    <location>
        <position position="194"/>
    </location>
    <ligand>
        <name>Mg(2+)</name>
        <dbReference type="ChEBI" id="CHEBI:18420"/>
    </ligand>
</feature>
<feature type="binding site" evidence="14">
    <location>
        <position position="477"/>
    </location>
    <ligand>
        <name>Zn(2+)</name>
        <dbReference type="ChEBI" id="CHEBI:29105"/>
        <label>2</label>
    </ligand>
</feature>
<name>A0ABD0SQI5_LOXSC</name>
<dbReference type="PROSITE" id="PS00123">
    <property type="entry name" value="ALKALINE_PHOSPHATASE"/>
    <property type="match status" value="1"/>
</dbReference>
<evidence type="ECO:0000256" key="4">
    <source>
        <dbReference type="ARBA" id="ARBA00022475"/>
    </source>
</evidence>
<keyword evidence="5" id="KW-0336">GPI-anchor</keyword>
<keyword evidence="7 16" id="KW-0378">Hydrolase</keyword>
<dbReference type="GO" id="GO:0098552">
    <property type="term" value="C:side of membrane"/>
    <property type="evidence" value="ECO:0007669"/>
    <property type="project" value="UniProtKB-KW"/>
</dbReference>
<evidence type="ECO:0000256" key="9">
    <source>
        <dbReference type="ARBA" id="ARBA00022842"/>
    </source>
</evidence>
<dbReference type="PRINTS" id="PR00113">
    <property type="entry name" value="ALKPHPHTASE"/>
</dbReference>
<dbReference type="SUPFAM" id="SSF53649">
    <property type="entry name" value="Alkaline phosphatase-like"/>
    <property type="match status" value="1"/>
</dbReference>
<dbReference type="EC" id="3.1.3.1" evidence="3 16"/>
<evidence type="ECO:0000313" key="19">
    <source>
        <dbReference type="EMBL" id="KAL0822116.1"/>
    </source>
</evidence>
<dbReference type="InterPro" id="IPR001952">
    <property type="entry name" value="Alkaline_phosphatase"/>
</dbReference>
<dbReference type="GO" id="GO:0004035">
    <property type="term" value="F:alkaline phosphatase activity"/>
    <property type="evidence" value="ECO:0007669"/>
    <property type="project" value="UniProtKB-EC"/>
</dbReference>
<dbReference type="InterPro" id="IPR018299">
    <property type="entry name" value="Alkaline_phosphatase_AS"/>
</dbReference>
<comment type="catalytic activity">
    <reaction evidence="16">
        <text>a phosphate monoester + H2O = an alcohol + phosphate</text>
        <dbReference type="Rhea" id="RHEA:15017"/>
        <dbReference type="ChEBI" id="CHEBI:15377"/>
        <dbReference type="ChEBI" id="CHEBI:30879"/>
        <dbReference type="ChEBI" id="CHEBI:43474"/>
        <dbReference type="ChEBI" id="CHEBI:67140"/>
        <dbReference type="EC" id="3.1.3.1"/>
    </reaction>
</comment>
<evidence type="ECO:0000256" key="2">
    <source>
        <dbReference type="ARBA" id="ARBA00005984"/>
    </source>
</evidence>
<feature type="binding site" evidence="14">
    <location>
        <position position="81"/>
    </location>
    <ligand>
        <name>Zn(2+)</name>
        <dbReference type="ChEBI" id="CHEBI:29105"/>
        <label>2</label>
    </ligand>
</feature>
<dbReference type="Pfam" id="PF00245">
    <property type="entry name" value="Alk_phosphatase"/>
    <property type="match status" value="1"/>
</dbReference>
<reference evidence="19 20" key="1">
    <citation type="submission" date="2024-06" db="EMBL/GenBank/DDBJ databases">
        <title>A chromosome-level genome assembly of beet webworm, Loxostege sticticalis.</title>
        <authorList>
            <person name="Zhang Y."/>
        </authorList>
    </citation>
    <scope>NUCLEOTIDE SEQUENCE [LARGE SCALE GENOMIC DNA]</scope>
    <source>
        <strain evidence="19">AQ028</strain>
        <tissue evidence="19">Male pupae</tissue>
    </source>
</reference>
<keyword evidence="4" id="KW-1003">Cell membrane</keyword>
<feature type="compositionally biased region" description="Basic and acidic residues" evidence="17">
    <location>
        <begin position="466"/>
        <end position="480"/>
    </location>
</feature>
<comment type="similarity">
    <text evidence="2 15">Belongs to the alkaline phosphatase family.</text>
</comment>
<evidence type="ECO:0000256" key="7">
    <source>
        <dbReference type="ARBA" id="ARBA00022801"/>
    </source>
</evidence>
<feature type="binding site" evidence="14">
    <location>
        <position position="401"/>
    </location>
    <ligand>
        <name>Zn(2+)</name>
        <dbReference type="ChEBI" id="CHEBI:29105"/>
        <label>2</label>
    </ligand>
</feature>
<evidence type="ECO:0000313" key="20">
    <source>
        <dbReference type="Proteomes" id="UP001549921"/>
    </source>
</evidence>
<evidence type="ECO:0000256" key="8">
    <source>
        <dbReference type="ARBA" id="ARBA00022833"/>
    </source>
</evidence>
<dbReference type="Gene3D" id="3.40.720.10">
    <property type="entry name" value="Alkaline Phosphatase, subunit A"/>
    <property type="match status" value="1"/>
</dbReference>
<evidence type="ECO:0000256" key="3">
    <source>
        <dbReference type="ARBA" id="ARBA00012647"/>
    </source>
</evidence>
<dbReference type="SMART" id="SM00098">
    <property type="entry name" value="alkPPc"/>
    <property type="match status" value="1"/>
</dbReference>
<dbReference type="EMBL" id="JBEDNZ010000017">
    <property type="protein sequence ID" value="KAL0822116.1"/>
    <property type="molecule type" value="Genomic_DNA"/>
</dbReference>
<comment type="subcellular location">
    <subcellularLocation>
        <location evidence="1">Cell membrane</location>
        <topology evidence="1">Lipid-anchor</topology>
        <topology evidence="1">GPI-anchor</topology>
    </subcellularLocation>
</comment>
<comment type="cofactor">
    <cofactor evidence="14">
        <name>Mg(2+)</name>
        <dbReference type="ChEBI" id="CHEBI:18420"/>
    </cofactor>
    <text evidence="14">Binds 1 Mg(2+) ion.</text>
</comment>
<feature type="binding site" evidence="14">
    <location>
        <position position="196"/>
    </location>
    <ligand>
        <name>Mg(2+)</name>
        <dbReference type="ChEBI" id="CHEBI:18420"/>
    </ligand>
</feature>
<feature type="region of interest" description="Disordered" evidence="17">
    <location>
        <begin position="462"/>
        <end position="481"/>
    </location>
</feature>
<keyword evidence="10" id="KW-0472">Membrane</keyword>
<evidence type="ECO:0000256" key="16">
    <source>
        <dbReference type="RuleBase" id="RU003947"/>
    </source>
</evidence>
<evidence type="ECO:0000256" key="1">
    <source>
        <dbReference type="ARBA" id="ARBA00004609"/>
    </source>
</evidence>
<proteinExistence type="inferred from homology"/>
<dbReference type="GO" id="GO:0046872">
    <property type="term" value="F:metal ion binding"/>
    <property type="evidence" value="ECO:0007669"/>
    <property type="project" value="UniProtKB-KW"/>
</dbReference>
<dbReference type="CDD" id="cd16012">
    <property type="entry name" value="ALP"/>
    <property type="match status" value="1"/>
</dbReference>
<feature type="binding site" evidence="14">
    <location>
        <position position="81"/>
    </location>
    <ligand>
        <name>Mg(2+)</name>
        <dbReference type="ChEBI" id="CHEBI:18420"/>
    </ligand>
</feature>
<feature type="active site" description="Phosphoserine intermediate" evidence="13">
    <location>
        <position position="131"/>
    </location>
</feature>
<evidence type="ECO:0000256" key="13">
    <source>
        <dbReference type="PIRSR" id="PIRSR601952-1"/>
    </source>
</evidence>
<protein>
    <recommendedName>
        <fullName evidence="3 16">Alkaline phosphatase</fullName>
        <ecNumber evidence="3 16">3.1.3.1</ecNumber>
    </recommendedName>
</protein>
<evidence type="ECO:0000256" key="17">
    <source>
        <dbReference type="SAM" id="MobiDB-lite"/>
    </source>
</evidence>
<accession>A0ABD0SQI5</accession>
<comment type="caution">
    <text evidence="19">The sequence shown here is derived from an EMBL/GenBank/DDBJ whole genome shotgun (WGS) entry which is preliminary data.</text>
</comment>
<dbReference type="AlphaFoldDB" id="A0ABD0SQI5"/>
<evidence type="ECO:0000256" key="10">
    <source>
        <dbReference type="ARBA" id="ARBA00023136"/>
    </source>
</evidence>
<feature type="chain" id="PRO_5044832412" description="Alkaline phosphatase" evidence="18">
    <location>
        <begin position="19"/>
        <end position="544"/>
    </location>
</feature>
<keyword evidence="18" id="KW-0732">Signal</keyword>
<dbReference type="PANTHER" id="PTHR11596:SF91">
    <property type="entry name" value="ALKALINE PHOSPHATASE-RELATED"/>
    <property type="match status" value="1"/>
</dbReference>
<evidence type="ECO:0000256" key="18">
    <source>
        <dbReference type="SAM" id="SignalP"/>
    </source>
</evidence>